<dbReference type="Proteomes" id="UP000887580">
    <property type="component" value="Unplaced"/>
</dbReference>
<evidence type="ECO:0000313" key="2">
    <source>
        <dbReference type="WBParaSite" id="PS1159_v2.g294.t1"/>
    </source>
</evidence>
<evidence type="ECO:0000313" key="1">
    <source>
        <dbReference type="Proteomes" id="UP000887580"/>
    </source>
</evidence>
<name>A0AC35G9E2_9BILA</name>
<accession>A0AC35G9E2</accession>
<sequence length="341" mass="38844">MNAPAAFESFLLFEGDRKIEIEKDTKVPNATIFKFNKEDHTLGNLLKHQLLKNKNVLFAGYRNPHPLEHLFLLRIQTDGHITPADALTEAINHLLSELTAIEEGFKNFIEPLKVLEQEQIPLSTVIRIRRKRGGAPSDWVVASKRNRVEGEDEESESSRAVFKLAATADKPSISAISNVFQPSKVAIVEYDLVNGVINKPQIIDKHQEQINEAAAMVEKMDFAEGVAKNEAPLASNESLDDEHYVYDFYAPSQSTFLNFDDDLVIRHITDEERQLMFVDDLSDDSEPDPDDPDSNDENDYRNEYPDEGEFDEEHDTTSDDDFDHFGDDDESLHDYLEEDDK</sequence>
<reference evidence="2" key="1">
    <citation type="submission" date="2022-11" db="UniProtKB">
        <authorList>
            <consortium name="WormBaseParasite"/>
        </authorList>
    </citation>
    <scope>IDENTIFICATION</scope>
</reference>
<organism evidence="1 2">
    <name type="scientific">Panagrolaimus sp. PS1159</name>
    <dbReference type="NCBI Taxonomy" id="55785"/>
    <lineage>
        <taxon>Eukaryota</taxon>
        <taxon>Metazoa</taxon>
        <taxon>Ecdysozoa</taxon>
        <taxon>Nematoda</taxon>
        <taxon>Chromadorea</taxon>
        <taxon>Rhabditida</taxon>
        <taxon>Tylenchina</taxon>
        <taxon>Panagrolaimomorpha</taxon>
        <taxon>Panagrolaimoidea</taxon>
        <taxon>Panagrolaimidae</taxon>
        <taxon>Panagrolaimus</taxon>
    </lineage>
</organism>
<proteinExistence type="predicted"/>
<dbReference type="WBParaSite" id="PS1159_v2.g294.t1">
    <property type="protein sequence ID" value="PS1159_v2.g294.t1"/>
    <property type="gene ID" value="PS1159_v2.g294"/>
</dbReference>
<protein>
    <submittedName>
        <fullName evidence="2">DNA-directed RNA polymerase II subunit RPB11</fullName>
    </submittedName>
</protein>